<gene>
    <name evidence="3" type="ORF">K435DRAFT_503034</name>
</gene>
<dbReference type="InterPro" id="IPR045341">
    <property type="entry name" value="DUF6532"/>
</dbReference>
<dbReference type="EMBL" id="ML179122">
    <property type="protein sequence ID" value="THU99295.1"/>
    <property type="molecule type" value="Genomic_DNA"/>
</dbReference>
<feature type="compositionally biased region" description="Basic and acidic residues" evidence="1">
    <location>
        <begin position="163"/>
        <end position="177"/>
    </location>
</feature>
<dbReference type="AlphaFoldDB" id="A0A4V4HGM4"/>
<feature type="compositionally biased region" description="Acidic residues" evidence="1">
    <location>
        <begin position="41"/>
        <end position="53"/>
    </location>
</feature>
<evidence type="ECO:0000313" key="3">
    <source>
        <dbReference type="EMBL" id="THU99295.1"/>
    </source>
</evidence>
<evidence type="ECO:0000259" key="2">
    <source>
        <dbReference type="Pfam" id="PF20149"/>
    </source>
</evidence>
<feature type="compositionally biased region" description="Basic and acidic residues" evidence="1">
    <location>
        <begin position="145"/>
        <end position="155"/>
    </location>
</feature>
<reference evidence="3 4" key="1">
    <citation type="journal article" date="2019" name="Nat. Ecol. Evol.">
        <title>Megaphylogeny resolves global patterns of mushroom evolution.</title>
        <authorList>
            <person name="Varga T."/>
            <person name="Krizsan K."/>
            <person name="Foldi C."/>
            <person name="Dima B."/>
            <person name="Sanchez-Garcia M."/>
            <person name="Sanchez-Ramirez S."/>
            <person name="Szollosi G.J."/>
            <person name="Szarkandi J.G."/>
            <person name="Papp V."/>
            <person name="Albert L."/>
            <person name="Andreopoulos W."/>
            <person name="Angelini C."/>
            <person name="Antonin V."/>
            <person name="Barry K.W."/>
            <person name="Bougher N.L."/>
            <person name="Buchanan P."/>
            <person name="Buyck B."/>
            <person name="Bense V."/>
            <person name="Catcheside P."/>
            <person name="Chovatia M."/>
            <person name="Cooper J."/>
            <person name="Damon W."/>
            <person name="Desjardin D."/>
            <person name="Finy P."/>
            <person name="Geml J."/>
            <person name="Haridas S."/>
            <person name="Hughes K."/>
            <person name="Justo A."/>
            <person name="Karasinski D."/>
            <person name="Kautmanova I."/>
            <person name="Kiss B."/>
            <person name="Kocsube S."/>
            <person name="Kotiranta H."/>
            <person name="LaButti K.M."/>
            <person name="Lechner B.E."/>
            <person name="Liimatainen K."/>
            <person name="Lipzen A."/>
            <person name="Lukacs Z."/>
            <person name="Mihaltcheva S."/>
            <person name="Morgado L.N."/>
            <person name="Niskanen T."/>
            <person name="Noordeloos M.E."/>
            <person name="Ohm R.A."/>
            <person name="Ortiz-Santana B."/>
            <person name="Ovrebo C."/>
            <person name="Racz N."/>
            <person name="Riley R."/>
            <person name="Savchenko A."/>
            <person name="Shiryaev A."/>
            <person name="Soop K."/>
            <person name="Spirin V."/>
            <person name="Szebenyi C."/>
            <person name="Tomsovsky M."/>
            <person name="Tulloss R.E."/>
            <person name="Uehling J."/>
            <person name="Grigoriev I.V."/>
            <person name="Vagvolgyi C."/>
            <person name="Papp T."/>
            <person name="Martin F.M."/>
            <person name="Miettinen O."/>
            <person name="Hibbett D.S."/>
            <person name="Nagy L.G."/>
        </authorList>
    </citation>
    <scope>NUCLEOTIDE SEQUENCE [LARGE SCALE GENOMIC DNA]</scope>
    <source>
        <strain evidence="3 4">CBS 962.96</strain>
    </source>
</reference>
<accession>A0A4V4HGM4</accession>
<evidence type="ECO:0000256" key="1">
    <source>
        <dbReference type="SAM" id="MobiDB-lite"/>
    </source>
</evidence>
<feature type="domain" description="DUF6532" evidence="2">
    <location>
        <begin position="330"/>
        <end position="530"/>
    </location>
</feature>
<name>A0A4V4HGM4_DENBC</name>
<feature type="compositionally biased region" description="Low complexity" evidence="1">
    <location>
        <begin position="25"/>
        <end position="36"/>
    </location>
</feature>
<sequence length="581" mass="64658">MKQTSASKRKRSSATPLNSTLQRPSANTRSAARASNKQQEEEQPEEEQSEEEQPPPTTTKRKKAGECQELAPGRSMGQPSRSSKPSRQTTVKRPTSASQRPKPRPKPAQQHFRAVNIDVDAPDDPPTSARPPAKKRKSVQQVLTVREEQEDHSSDDTTEDNTDGEHERDEDRMAAEHPEEETPIFIENSSDDEDNTNDCLSPRSHSGPPGAHVTGGSDGVEETSEEEQTYVQRSKSSKRTRKLEYEAAQISKDNLPTARSKAATPARIPTPTLASEHHPWLPHTEVHVITEGATSSLNGLNGQPSVMRKVIQGAIALGKFLMLTDHQSNPLGDEMKELALAALLQYAEEKGYTETRDVVNRLEEGDEATYKKPIIDYRIGAERSKELKRSSDAVLSAFGLLNLTDPESGQMVAHKLILEVDFMYANSSVEGEYDYTKPFQNPAYIPYIRATFFGNNLYSRIIARSDHAKIFRSSNEKKPKELEIPKSMVALATAGIHAILQDYYRGSVSAFPDNVHPGVYTTAINVMNNFEAKNRPLYHKIMHEMYIKTSGAAAMSGRMTNEQMYNKVDWSALAAIQVDDD</sequence>
<keyword evidence="4" id="KW-1185">Reference proteome</keyword>
<feature type="compositionally biased region" description="Polar residues" evidence="1">
    <location>
        <begin position="13"/>
        <end position="24"/>
    </location>
</feature>
<protein>
    <recommendedName>
        <fullName evidence="2">DUF6532 domain-containing protein</fullName>
    </recommendedName>
</protein>
<dbReference type="Pfam" id="PF20149">
    <property type="entry name" value="DUF6532"/>
    <property type="match status" value="1"/>
</dbReference>
<dbReference type="Proteomes" id="UP000297245">
    <property type="component" value="Unassembled WGS sequence"/>
</dbReference>
<proteinExistence type="predicted"/>
<feature type="compositionally biased region" description="Polar residues" evidence="1">
    <location>
        <begin position="77"/>
        <end position="95"/>
    </location>
</feature>
<feature type="compositionally biased region" description="Acidic residues" evidence="1">
    <location>
        <begin position="219"/>
        <end position="228"/>
    </location>
</feature>
<feature type="region of interest" description="Disordered" evidence="1">
    <location>
        <begin position="1"/>
        <end position="243"/>
    </location>
</feature>
<organism evidence="3 4">
    <name type="scientific">Dendrothele bispora (strain CBS 962.96)</name>
    <dbReference type="NCBI Taxonomy" id="1314807"/>
    <lineage>
        <taxon>Eukaryota</taxon>
        <taxon>Fungi</taxon>
        <taxon>Dikarya</taxon>
        <taxon>Basidiomycota</taxon>
        <taxon>Agaricomycotina</taxon>
        <taxon>Agaricomycetes</taxon>
        <taxon>Agaricomycetidae</taxon>
        <taxon>Agaricales</taxon>
        <taxon>Agaricales incertae sedis</taxon>
        <taxon>Dendrothele</taxon>
    </lineage>
</organism>
<dbReference type="OrthoDB" id="3225557at2759"/>
<evidence type="ECO:0000313" key="4">
    <source>
        <dbReference type="Proteomes" id="UP000297245"/>
    </source>
</evidence>